<dbReference type="Proteomes" id="UP001163835">
    <property type="component" value="Unassembled WGS sequence"/>
</dbReference>
<gene>
    <name evidence="1" type="ORF">F5876DRAFT_71220</name>
</gene>
<name>A0ACC1TG93_9AGAR</name>
<sequence length="260" mass="28874">MNAAILNAQDSPPTHALVVIWGKVLASGEISAQLPSFEKRLGGGWINHKLKVKFQLGASVVLDPPPPKKIHSSDPFLGQETKKYLFIPLTHIVIYDSAAHIPCTILLPSTEDFREDSGIFVGINIQQTSHSTCILDVSNYNFHSNGIRPKRMRMMMYNPRRFNGQLASLSPQSSDTDSFPGPDIQHKILLSAYVGMSLAGSTTVIRLALRVRNLWWDDVLALLALISLIITAVAGKTYYGITGKCVFFFSNFISLYYVYE</sequence>
<keyword evidence="2" id="KW-1185">Reference proteome</keyword>
<evidence type="ECO:0000313" key="2">
    <source>
        <dbReference type="Proteomes" id="UP001163835"/>
    </source>
</evidence>
<reference evidence="1" key="1">
    <citation type="submission" date="2022-09" db="EMBL/GenBank/DDBJ databases">
        <title>A Global Phylogenomic Analysis of the Shiitake Genus Lentinula.</title>
        <authorList>
            <consortium name="DOE Joint Genome Institute"/>
            <person name="Sierra-Patev S."/>
            <person name="Min B."/>
            <person name="Naranjo-Ortiz M."/>
            <person name="Looney B."/>
            <person name="Konkel Z."/>
            <person name="Slot J.C."/>
            <person name="Sakamoto Y."/>
            <person name="Steenwyk J.L."/>
            <person name="Rokas A."/>
            <person name="Carro J."/>
            <person name="Camarero S."/>
            <person name="Ferreira P."/>
            <person name="Molpeceres G."/>
            <person name="Ruiz-Duenas F.J."/>
            <person name="Serrano A."/>
            <person name="Henrissat B."/>
            <person name="Drula E."/>
            <person name="Hughes K.W."/>
            <person name="Mata J.L."/>
            <person name="Ishikawa N.K."/>
            <person name="Vargas-Isla R."/>
            <person name="Ushijima S."/>
            <person name="Smith C.A."/>
            <person name="Ahrendt S."/>
            <person name="Andreopoulos W."/>
            <person name="He G."/>
            <person name="Labutti K."/>
            <person name="Lipzen A."/>
            <person name="Ng V."/>
            <person name="Riley R."/>
            <person name="Sandor L."/>
            <person name="Barry K."/>
            <person name="Martinez A.T."/>
            <person name="Xiao Y."/>
            <person name="Gibbons J.G."/>
            <person name="Terashima K."/>
            <person name="Grigoriev I.V."/>
            <person name="Hibbett D.S."/>
        </authorList>
    </citation>
    <scope>NUCLEOTIDE SEQUENCE</scope>
    <source>
        <strain evidence="1">TMI1499</strain>
    </source>
</reference>
<organism evidence="1 2">
    <name type="scientific">Lentinula aff. lateritia</name>
    <dbReference type="NCBI Taxonomy" id="2804960"/>
    <lineage>
        <taxon>Eukaryota</taxon>
        <taxon>Fungi</taxon>
        <taxon>Dikarya</taxon>
        <taxon>Basidiomycota</taxon>
        <taxon>Agaricomycotina</taxon>
        <taxon>Agaricomycetes</taxon>
        <taxon>Agaricomycetidae</taxon>
        <taxon>Agaricales</taxon>
        <taxon>Marasmiineae</taxon>
        <taxon>Omphalotaceae</taxon>
        <taxon>Lentinula</taxon>
    </lineage>
</organism>
<dbReference type="EMBL" id="MU796909">
    <property type="protein sequence ID" value="KAJ3803726.1"/>
    <property type="molecule type" value="Genomic_DNA"/>
</dbReference>
<evidence type="ECO:0000313" key="1">
    <source>
        <dbReference type="EMBL" id="KAJ3803726.1"/>
    </source>
</evidence>
<comment type="caution">
    <text evidence="1">The sequence shown here is derived from an EMBL/GenBank/DDBJ whole genome shotgun (WGS) entry which is preliminary data.</text>
</comment>
<protein>
    <submittedName>
        <fullName evidence="1">Uncharacterized protein</fullName>
    </submittedName>
</protein>
<proteinExistence type="predicted"/>
<accession>A0ACC1TG93</accession>